<evidence type="ECO:0000256" key="1">
    <source>
        <dbReference type="SAM" id="Phobius"/>
    </source>
</evidence>
<dbReference type="AlphaFoldDB" id="A0A3B6XHE0"/>
<dbReference type="RefSeq" id="WP_036058591.1">
    <property type="nucleotide sequence ID" value="NZ_CP011102.1"/>
</dbReference>
<protein>
    <submittedName>
        <fullName evidence="2">Uncharacterized protein</fullName>
    </submittedName>
</protein>
<feature type="transmembrane region" description="Helical" evidence="1">
    <location>
        <begin position="76"/>
        <end position="97"/>
    </location>
</feature>
<feature type="transmembrane region" description="Helical" evidence="1">
    <location>
        <begin position="150"/>
        <end position="167"/>
    </location>
</feature>
<accession>A0A3B6XHE0</accession>
<dbReference type="EMBL" id="CP011102">
    <property type="protein sequence ID" value="AQY50487.1"/>
    <property type="molecule type" value="Genomic_DNA"/>
</dbReference>
<evidence type="ECO:0000313" key="3">
    <source>
        <dbReference type="Proteomes" id="UP000223060"/>
    </source>
</evidence>
<feature type="transmembrane region" description="Helical" evidence="1">
    <location>
        <begin position="45"/>
        <end position="64"/>
    </location>
</feature>
<keyword evidence="1" id="KW-1133">Transmembrane helix</keyword>
<organism evidence="2 3">
    <name type="scientific">Listeria weihenstephanensis</name>
    <dbReference type="NCBI Taxonomy" id="1006155"/>
    <lineage>
        <taxon>Bacteria</taxon>
        <taxon>Bacillati</taxon>
        <taxon>Bacillota</taxon>
        <taxon>Bacilli</taxon>
        <taxon>Bacillales</taxon>
        <taxon>Listeriaceae</taxon>
        <taxon>Listeria</taxon>
    </lineage>
</organism>
<proteinExistence type="predicted"/>
<reference evidence="3" key="1">
    <citation type="submission" date="2015-03" db="EMBL/GenBank/DDBJ databases">
        <authorList>
            <person name="Ferrari E."/>
            <person name="Walter M.C."/>
            <person name="Huptas C."/>
            <person name="Scherer S."/>
            <person name="Mueller-Herbst S."/>
        </authorList>
    </citation>
    <scope>NUCLEOTIDE SEQUENCE [LARGE SCALE GENOMIC DNA]</scope>
    <source>
        <strain evidence="3">LWP01</strain>
    </source>
</reference>
<dbReference type="Proteomes" id="UP000223060">
    <property type="component" value="Chromosome"/>
</dbReference>
<feature type="transmembrane region" description="Helical" evidence="1">
    <location>
        <begin position="7"/>
        <end position="25"/>
    </location>
</feature>
<keyword evidence="1" id="KW-0812">Transmembrane</keyword>
<evidence type="ECO:0000313" key="2">
    <source>
        <dbReference type="EMBL" id="AQY50487.1"/>
    </source>
</evidence>
<feature type="transmembrane region" description="Helical" evidence="1">
    <location>
        <begin position="109"/>
        <end position="129"/>
    </location>
</feature>
<name>A0A3B6XHE0_9LIST</name>
<sequence length="168" mass="18913">MFTSLRVLIGLHFLVASILTALYLINTHQIIAFFTTLREFSQEQYIGIVIVIPLFYIGMFLLAYPKYVDNNASKGYKFGEINLTVIMLITVLILLFFASTSPTFKIQDLIPVLIMATTSLSIITLHMALGISKFAFQVFSNSIDDPKDRYTILLGIFATIISLIAIFK</sequence>
<keyword evidence="3" id="KW-1185">Reference proteome</keyword>
<gene>
    <name evidence="2" type="ORF">UE46_05230</name>
</gene>
<keyword evidence="1" id="KW-0472">Membrane</keyword>
<dbReference type="KEGG" id="lwi:UE46_05230"/>